<dbReference type="SUPFAM" id="SSF46785">
    <property type="entry name" value="Winged helix' DNA-binding domain"/>
    <property type="match status" value="1"/>
</dbReference>
<dbReference type="Gene3D" id="3.40.190.10">
    <property type="entry name" value="Periplasmic binding protein-like II"/>
    <property type="match status" value="2"/>
</dbReference>
<organism evidence="6 7">
    <name type="scientific">Shewanella japonica</name>
    <dbReference type="NCBI Taxonomy" id="93973"/>
    <lineage>
        <taxon>Bacteria</taxon>
        <taxon>Pseudomonadati</taxon>
        <taxon>Pseudomonadota</taxon>
        <taxon>Gammaproteobacteria</taxon>
        <taxon>Alteromonadales</taxon>
        <taxon>Shewanellaceae</taxon>
        <taxon>Shewanella</taxon>
    </lineage>
</organism>
<dbReference type="SUPFAM" id="SSF53850">
    <property type="entry name" value="Periplasmic binding protein-like II"/>
    <property type="match status" value="1"/>
</dbReference>
<keyword evidence="7" id="KW-1185">Reference proteome</keyword>
<dbReference type="InterPro" id="IPR036390">
    <property type="entry name" value="WH_DNA-bd_sf"/>
</dbReference>
<evidence type="ECO:0000259" key="5">
    <source>
        <dbReference type="PROSITE" id="PS50931"/>
    </source>
</evidence>
<name>A0ABM6JQP9_9GAMM</name>
<evidence type="ECO:0000313" key="7">
    <source>
        <dbReference type="Proteomes" id="UP000191820"/>
    </source>
</evidence>
<dbReference type="PRINTS" id="PR00039">
    <property type="entry name" value="HTHLYSR"/>
</dbReference>
<accession>A0ABM6JQP9</accession>
<keyword evidence="4" id="KW-0804">Transcription</keyword>
<dbReference type="InterPro" id="IPR050389">
    <property type="entry name" value="LysR-type_TF"/>
</dbReference>
<dbReference type="PANTHER" id="PTHR30118">
    <property type="entry name" value="HTH-TYPE TRANSCRIPTIONAL REGULATOR LEUO-RELATED"/>
    <property type="match status" value="1"/>
</dbReference>
<dbReference type="Proteomes" id="UP000191820">
    <property type="component" value="Chromosome"/>
</dbReference>
<feature type="domain" description="HTH lysR-type" evidence="5">
    <location>
        <begin position="6"/>
        <end position="63"/>
    </location>
</feature>
<dbReference type="Pfam" id="PF00126">
    <property type="entry name" value="HTH_1"/>
    <property type="match status" value="1"/>
</dbReference>
<evidence type="ECO:0000256" key="3">
    <source>
        <dbReference type="ARBA" id="ARBA00023125"/>
    </source>
</evidence>
<sequence>MNNDIPNFNLLAVFSKVMEHGSLSKAAEHLNTNQSTVSTMLGRLKEEVGQELFIRKGRGVIPTSYSTNLYQQIQDPIHQLNDVFTSFGKFDPATSQRRYVITAPEHLQGVLLTQFSLLENKEISLEVYDQMDNDEGFFEALQQQKFDLMIDILPSENPSFESLKLFDSEFVVICREGHPRIKGSISEQQYMQESHAVLERTRNHLYSLSHYTNLDLTKRKVAYHGRSLFSNLLMVSQTEFVSAVPLSLALQFKEQLKLQVFQPPFEYKKVSNYLIWLKKQNQDPAHTWLRDELVTISNKIAHYLQDNFPK</sequence>
<dbReference type="Pfam" id="PF03466">
    <property type="entry name" value="LysR_substrate"/>
    <property type="match status" value="1"/>
</dbReference>
<dbReference type="PROSITE" id="PS50931">
    <property type="entry name" value="HTH_LYSR"/>
    <property type="match status" value="1"/>
</dbReference>
<evidence type="ECO:0000256" key="1">
    <source>
        <dbReference type="ARBA" id="ARBA00009437"/>
    </source>
</evidence>
<gene>
    <name evidence="6" type="ORF">SJ2017_3910</name>
</gene>
<reference evidence="6 7" key="1">
    <citation type="submission" date="2017-03" db="EMBL/GenBank/DDBJ databases">
        <title>Genome sequencing of Shewanella japonica KCTC 22435.</title>
        <authorList>
            <person name="Kim K.M."/>
        </authorList>
    </citation>
    <scope>NUCLEOTIDE SEQUENCE [LARGE SCALE GENOMIC DNA]</scope>
    <source>
        <strain evidence="6 7">KCTC 22435</strain>
    </source>
</reference>
<evidence type="ECO:0000256" key="2">
    <source>
        <dbReference type="ARBA" id="ARBA00023015"/>
    </source>
</evidence>
<evidence type="ECO:0000256" key="4">
    <source>
        <dbReference type="ARBA" id="ARBA00023163"/>
    </source>
</evidence>
<comment type="similarity">
    <text evidence="1">Belongs to the LysR transcriptional regulatory family.</text>
</comment>
<dbReference type="InterPro" id="IPR036388">
    <property type="entry name" value="WH-like_DNA-bd_sf"/>
</dbReference>
<keyword evidence="2" id="KW-0805">Transcription regulation</keyword>
<dbReference type="InterPro" id="IPR000847">
    <property type="entry name" value="LysR_HTH_N"/>
</dbReference>
<proteinExistence type="inferred from homology"/>
<dbReference type="EMBL" id="CP020472">
    <property type="protein sequence ID" value="ARD24139.1"/>
    <property type="molecule type" value="Genomic_DNA"/>
</dbReference>
<dbReference type="InterPro" id="IPR005119">
    <property type="entry name" value="LysR_subst-bd"/>
</dbReference>
<protein>
    <submittedName>
        <fullName evidence="6">LysR family transcriptional regulator</fullName>
    </submittedName>
</protein>
<evidence type="ECO:0000313" key="6">
    <source>
        <dbReference type="EMBL" id="ARD24139.1"/>
    </source>
</evidence>
<dbReference type="RefSeq" id="WP_055025574.1">
    <property type="nucleotide sequence ID" value="NZ_CANMJJ010000013.1"/>
</dbReference>
<dbReference type="PANTHER" id="PTHR30118:SF6">
    <property type="entry name" value="HTH-TYPE TRANSCRIPTIONAL REGULATOR LEUO"/>
    <property type="match status" value="1"/>
</dbReference>
<keyword evidence="3" id="KW-0238">DNA-binding</keyword>
<dbReference type="Gene3D" id="1.10.10.10">
    <property type="entry name" value="Winged helix-like DNA-binding domain superfamily/Winged helix DNA-binding domain"/>
    <property type="match status" value="1"/>
</dbReference>